<proteinExistence type="predicted"/>
<dbReference type="Pfam" id="PF00583">
    <property type="entry name" value="Acetyltransf_1"/>
    <property type="match status" value="1"/>
</dbReference>
<dbReference type="GO" id="GO:0016747">
    <property type="term" value="F:acyltransferase activity, transferring groups other than amino-acyl groups"/>
    <property type="evidence" value="ECO:0007669"/>
    <property type="project" value="InterPro"/>
</dbReference>
<dbReference type="InterPro" id="IPR050680">
    <property type="entry name" value="YpeA/RimI_acetyltransf"/>
</dbReference>
<gene>
    <name evidence="4" type="ORF">CHH64_09720</name>
</gene>
<dbReference type="InterPro" id="IPR000182">
    <property type="entry name" value="GNAT_dom"/>
</dbReference>
<keyword evidence="2" id="KW-0012">Acyltransferase</keyword>
<protein>
    <recommendedName>
        <fullName evidence="3">N-acetyltransferase domain-containing protein</fullName>
    </recommendedName>
</protein>
<feature type="domain" description="N-acetyltransferase" evidence="3">
    <location>
        <begin position="1"/>
        <end position="81"/>
    </location>
</feature>
<keyword evidence="1" id="KW-0808">Transferase</keyword>
<accession>A0A268AAQ0</accession>
<dbReference type="CDD" id="cd04301">
    <property type="entry name" value="NAT_SF"/>
    <property type="match status" value="1"/>
</dbReference>
<name>A0A268AAQ0_9BACI</name>
<evidence type="ECO:0000313" key="4">
    <source>
        <dbReference type="EMBL" id="PAD21203.1"/>
    </source>
</evidence>
<reference evidence="4 5" key="1">
    <citation type="submission" date="2017-07" db="EMBL/GenBank/DDBJ databases">
        <title>Isolation and whole genome analysis of endospore-forming bacteria from heroin.</title>
        <authorList>
            <person name="Kalinowski J."/>
            <person name="Ahrens B."/>
            <person name="Al-Dilaimi A."/>
            <person name="Winkler A."/>
            <person name="Wibberg D."/>
            <person name="Schleenbecker U."/>
            <person name="Ruckert C."/>
            <person name="Wolfel R."/>
            <person name="Grass G."/>
        </authorList>
    </citation>
    <scope>NUCLEOTIDE SEQUENCE [LARGE SCALE GENOMIC DNA]</scope>
    <source>
        <strain evidence="4 5">7528</strain>
    </source>
</reference>
<dbReference type="PANTHER" id="PTHR43420:SF47">
    <property type="entry name" value="N-ACETYLTRANSFERASE DOMAIN-CONTAINING PROTEIN"/>
    <property type="match status" value="1"/>
</dbReference>
<evidence type="ECO:0000256" key="2">
    <source>
        <dbReference type="ARBA" id="ARBA00023315"/>
    </source>
</evidence>
<organism evidence="4 5">
    <name type="scientific">Terribacillus saccharophilus</name>
    <dbReference type="NCBI Taxonomy" id="361277"/>
    <lineage>
        <taxon>Bacteria</taxon>
        <taxon>Bacillati</taxon>
        <taxon>Bacillota</taxon>
        <taxon>Bacilli</taxon>
        <taxon>Bacillales</taxon>
        <taxon>Bacillaceae</taxon>
        <taxon>Terribacillus</taxon>
    </lineage>
</organism>
<dbReference type="EMBL" id="NPBV01000017">
    <property type="protein sequence ID" value="PAD21203.1"/>
    <property type="molecule type" value="Genomic_DNA"/>
</dbReference>
<dbReference type="AlphaFoldDB" id="A0A268AAQ0"/>
<dbReference type="RefSeq" id="WP_095261034.1">
    <property type="nucleotide sequence ID" value="NZ_NPBD01000014.1"/>
</dbReference>
<comment type="caution">
    <text evidence="4">The sequence shown here is derived from an EMBL/GenBank/DDBJ whole genome shotgun (WGS) entry which is preliminary data.</text>
</comment>
<dbReference type="Proteomes" id="UP000216013">
    <property type="component" value="Unassembled WGS sequence"/>
</dbReference>
<evidence type="ECO:0000259" key="3">
    <source>
        <dbReference type="PROSITE" id="PS51186"/>
    </source>
</evidence>
<dbReference type="PROSITE" id="PS51186">
    <property type="entry name" value="GNAT"/>
    <property type="match status" value="1"/>
</dbReference>
<sequence>MVTLFRSVPLLAYVVTAPRWQGKGMATTLIQSSEQALIRQGYQTLYLVVTKQNYRACSLYRKLGFREVGENWNLVLGREKQ</sequence>
<evidence type="ECO:0000313" key="5">
    <source>
        <dbReference type="Proteomes" id="UP000216013"/>
    </source>
</evidence>
<dbReference type="InterPro" id="IPR016181">
    <property type="entry name" value="Acyl_CoA_acyltransferase"/>
</dbReference>
<dbReference type="Gene3D" id="3.40.630.30">
    <property type="match status" value="1"/>
</dbReference>
<dbReference type="SUPFAM" id="SSF55729">
    <property type="entry name" value="Acyl-CoA N-acyltransferases (Nat)"/>
    <property type="match status" value="1"/>
</dbReference>
<evidence type="ECO:0000256" key="1">
    <source>
        <dbReference type="ARBA" id="ARBA00022679"/>
    </source>
</evidence>
<dbReference type="PANTHER" id="PTHR43420">
    <property type="entry name" value="ACETYLTRANSFERASE"/>
    <property type="match status" value="1"/>
</dbReference>